<name>A0A256EY02_9HYPH</name>
<accession>A0A256EY02</accession>
<comment type="caution">
    <text evidence="1">The sequence shown here is derived from an EMBL/GenBank/DDBJ whole genome shotgun (WGS) entry which is preliminary data.</text>
</comment>
<dbReference type="EMBL" id="NNRL01000169">
    <property type="protein sequence ID" value="OYR07482.1"/>
    <property type="molecule type" value="Genomic_DNA"/>
</dbReference>
<sequence length="99" mass="11035">MNMMTKSEFLAVSGLKSRTLEVWLQQEWIIPQKSSEGTIAFSDADTARARLIVELKKDFGANDAGIDVILHLLDQIHGMRRSLEILNGGFVHHGTNNAE</sequence>
<organism evidence="1 2">
    <name type="scientific">Brucella grignonensis</name>
    <dbReference type="NCBI Taxonomy" id="94627"/>
    <lineage>
        <taxon>Bacteria</taxon>
        <taxon>Pseudomonadati</taxon>
        <taxon>Pseudomonadota</taxon>
        <taxon>Alphaproteobacteria</taxon>
        <taxon>Hyphomicrobiales</taxon>
        <taxon>Brucellaceae</taxon>
        <taxon>Brucella/Ochrobactrum group</taxon>
        <taxon>Brucella</taxon>
    </lineage>
</organism>
<gene>
    <name evidence="1" type="ORF">CEV33_3712</name>
</gene>
<dbReference type="RefSeq" id="WP_328588608.1">
    <property type="nucleotide sequence ID" value="NZ_JBHEER010000008.1"/>
</dbReference>
<dbReference type="Proteomes" id="UP000216478">
    <property type="component" value="Unassembled WGS sequence"/>
</dbReference>
<keyword evidence="2" id="KW-1185">Reference proteome</keyword>
<evidence type="ECO:0000313" key="1">
    <source>
        <dbReference type="EMBL" id="OYR07482.1"/>
    </source>
</evidence>
<dbReference type="AlphaFoldDB" id="A0A256EY02"/>
<dbReference type="Gene3D" id="1.10.1660.10">
    <property type="match status" value="1"/>
</dbReference>
<proteinExistence type="predicted"/>
<dbReference type="SUPFAM" id="SSF46955">
    <property type="entry name" value="Putative DNA-binding domain"/>
    <property type="match status" value="1"/>
</dbReference>
<reference evidence="1 2" key="1">
    <citation type="submission" date="2017-07" db="EMBL/GenBank/DDBJ databases">
        <title>Phylogenetic study on the rhizospheric bacterium Ochrobactrum sp. A44.</title>
        <authorList>
            <person name="Krzyzanowska D.M."/>
            <person name="Ossowicki A."/>
            <person name="Rajewska M."/>
            <person name="Maciag T."/>
            <person name="Kaczynski Z."/>
            <person name="Czerwicka M."/>
            <person name="Jafra S."/>
        </authorList>
    </citation>
    <scope>NUCLEOTIDE SEQUENCE [LARGE SCALE GENOMIC DNA]</scope>
    <source>
        <strain evidence="1 2">OgA9a</strain>
    </source>
</reference>
<protein>
    <submittedName>
        <fullName evidence="1">MerR HTH regulatory family protein</fullName>
    </submittedName>
</protein>
<evidence type="ECO:0000313" key="2">
    <source>
        <dbReference type="Proteomes" id="UP000216478"/>
    </source>
</evidence>
<dbReference type="InterPro" id="IPR009061">
    <property type="entry name" value="DNA-bd_dom_put_sf"/>
</dbReference>
<dbReference type="Pfam" id="PF13591">
    <property type="entry name" value="MerR_2"/>
    <property type="match status" value="1"/>
</dbReference>